<dbReference type="PANTHER" id="PTHR47723">
    <property type="entry name" value="OS05G0353850 PROTEIN"/>
    <property type="match status" value="1"/>
</dbReference>
<dbReference type="PANTHER" id="PTHR47723:SF17">
    <property type="entry name" value="OS05G0353850 PROTEIN"/>
    <property type="match status" value="1"/>
</dbReference>
<evidence type="ECO:0000259" key="1">
    <source>
        <dbReference type="Pfam" id="PF13456"/>
    </source>
</evidence>
<proteinExistence type="predicted"/>
<dbReference type="AlphaFoldDB" id="A0A0D9WFD8"/>
<evidence type="ECO:0000313" key="3">
    <source>
        <dbReference type="Proteomes" id="UP000032180"/>
    </source>
</evidence>
<dbReference type="Gene3D" id="3.30.420.10">
    <property type="entry name" value="Ribonuclease H-like superfamily/Ribonuclease H"/>
    <property type="match status" value="1"/>
</dbReference>
<name>A0A0D9WFD8_9ORYZ</name>
<organism evidence="2 3">
    <name type="scientific">Leersia perrieri</name>
    <dbReference type="NCBI Taxonomy" id="77586"/>
    <lineage>
        <taxon>Eukaryota</taxon>
        <taxon>Viridiplantae</taxon>
        <taxon>Streptophyta</taxon>
        <taxon>Embryophyta</taxon>
        <taxon>Tracheophyta</taxon>
        <taxon>Spermatophyta</taxon>
        <taxon>Magnoliopsida</taxon>
        <taxon>Liliopsida</taxon>
        <taxon>Poales</taxon>
        <taxon>Poaceae</taxon>
        <taxon>BOP clade</taxon>
        <taxon>Oryzoideae</taxon>
        <taxon>Oryzeae</taxon>
        <taxon>Oryzinae</taxon>
        <taxon>Leersia</taxon>
    </lineage>
</organism>
<dbReference type="InterPro" id="IPR053151">
    <property type="entry name" value="RNase_H-like"/>
</dbReference>
<protein>
    <recommendedName>
        <fullName evidence="1">RNase H type-1 domain-containing protein</fullName>
    </recommendedName>
</protein>
<dbReference type="Gramene" id="LPERR05G09990.1">
    <property type="protein sequence ID" value="LPERR05G09990.1"/>
    <property type="gene ID" value="LPERR05G09990"/>
</dbReference>
<dbReference type="SUPFAM" id="SSF53098">
    <property type="entry name" value="Ribonuclease H-like"/>
    <property type="match status" value="1"/>
</dbReference>
<reference evidence="2 3" key="1">
    <citation type="submission" date="2012-08" db="EMBL/GenBank/DDBJ databases">
        <title>Oryza genome evolution.</title>
        <authorList>
            <person name="Wing R.A."/>
        </authorList>
    </citation>
    <scope>NUCLEOTIDE SEQUENCE</scope>
</reference>
<dbReference type="InterPro" id="IPR036397">
    <property type="entry name" value="RNaseH_sf"/>
</dbReference>
<dbReference type="EnsemblPlants" id="LPERR05G09990.1">
    <property type="protein sequence ID" value="LPERR05G09990.1"/>
    <property type="gene ID" value="LPERR05G09990"/>
</dbReference>
<reference evidence="2" key="3">
    <citation type="submission" date="2015-04" db="UniProtKB">
        <authorList>
            <consortium name="EnsemblPlants"/>
        </authorList>
    </citation>
    <scope>IDENTIFICATION</scope>
</reference>
<dbReference type="InterPro" id="IPR012337">
    <property type="entry name" value="RNaseH-like_sf"/>
</dbReference>
<dbReference type="eggNOG" id="KOG1075">
    <property type="taxonomic scope" value="Eukaryota"/>
</dbReference>
<keyword evidence="3" id="KW-1185">Reference proteome</keyword>
<dbReference type="Proteomes" id="UP000032180">
    <property type="component" value="Chromosome 5"/>
</dbReference>
<feature type="domain" description="RNase H type-1" evidence="1">
    <location>
        <begin position="47"/>
        <end position="116"/>
    </location>
</feature>
<evidence type="ECO:0000313" key="2">
    <source>
        <dbReference type="EnsemblPlants" id="LPERR05G09990.1"/>
    </source>
</evidence>
<reference evidence="3" key="2">
    <citation type="submission" date="2013-12" db="EMBL/GenBank/DDBJ databases">
        <authorList>
            <person name="Yu Y."/>
            <person name="Lee S."/>
            <person name="de Baynast K."/>
            <person name="Wissotski M."/>
            <person name="Liu L."/>
            <person name="Talag J."/>
            <person name="Goicoechea J."/>
            <person name="Angelova A."/>
            <person name="Jetty R."/>
            <person name="Kudrna D."/>
            <person name="Golser W."/>
            <person name="Rivera L."/>
            <person name="Zhang J."/>
            <person name="Wing R."/>
        </authorList>
    </citation>
    <scope>NUCLEOTIDE SEQUENCE</scope>
</reference>
<sequence>MFFSPPPLAPPHHCCSSTALSPSSPPFHPSRVLVRWLPPPVGWCKLNFDGSVFSDGSMRASIGGVIRGCDGGVVAAFAETREHWTVGVVEARAMIPGLNIALGLFVVVEGDDLVLVVAAAAWIWP</sequence>
<dbReference type="GO" id="GO:0003676">
    <property type="term" value="F:nucleic acid binding"/>
    <property type="evidence" value="ECO:0007669"/>
    <property type="project" value="InterPro"/>
</dbReference>
<dbReference type="GO" id="GO:0004523">
    <property type="term" value="F:RNA-DNA hybrid ribonuclease activity"/>
    <property type="evidence" value="ECO:0007669"/>
    <property type="project" value="InterPro"/>
</dbReference>
<accession>A0A0D9WFD8</accession>
<dbReference type="Pfam" id="PF13456">
    <property type="entry name" value="RVT_3"/>
    <property type="match status" value="1"/>
</dbReference>
<dbReference type="InterPro" id="IPR002156">
    <property type="entry name" value="RNaseH_domain"/>
</dbReference>
<dbReference type="HOGENOM" id="CLU_162933_0_0_1"/>